<dbReference type="InterPro" id="IPR050330">
    <property type="entry name" value="Bact_OuterMem_StrucFunc"/>
</dbReference>
<dbReference type="PRINTS" id="PR01021">
    <property type="entry name" value="OMPADOMAIN"/>
</dbReference>
<dbReference type="EMBL" id="BJXJ01000006">
    <property type="protein sequence ID" value="GEM74782.1"/>
    <property type="molecule type" value="Genomic_DNA"/>
</dbReference>
<dbReference type="InterPro" id="IPR006665">
    <property type="entry name" value="OmpA-like"/>
</dbReference>
<organism evidence="6 7">
    <name type="scientific">Vibrio sagamiensis NBRC 104589</name>
    <dbReference type="NCBI Taxonomy" id="1219064"/>
    <lineage>
        <taxon>Bacteria</taxon>
        <taxon>Pseudomonadati</taxon>
        <taxon>Pseudomonadota</taxon>
        <taxon>Gammaproteobacteria</taxon>
        <taxon>Vibrionales</taxon>
        <taxon>Vibrionaceae</taxon>
        <taxon>Vibrio</taxon>
    </lineage>
</organism>
<dbReference type="InterPro" id="IPR006664">
    <property type="entry name" value="OMP_bac"/>
</dbReference>
<proteinExistence type="predicted"/>
<evidence type="ECO:0000256" key="1">
    <source>
        <dbReference type="ARBA" id="ARBA00004442"/>
    </source>
</evidence>
<dbReference type="CDD" id="cd07185">
    <property type="entry name" value="OmpA_C-like"/>
    <property type="match status" value="1"/>
</dbReference>
<keyword evidence="3" id="KW-0998">Cell outer membrane</keyword>
<comment type="caution">
    <text evidence="6">The sequence shown here is derived from an EMBL/GenBank/DDBJ whole genome shotgun (WGS) entry which is preliminary data.</text>
</comment>
<evidence type="ECO:0000256" key="4">
    <source>
        <dbReference type="PROSITE-ProRule" id="PRU00473"/>
    </source>
</evidence>
<dbReference type="InterPro" id="IPR036737">
    <property type="entry name" value="OmpA-like_sf"/>
</dbReference>
<dbReference type="PANTHER" id="PTHR30329">
    <property type="entry name" value="STATOR ELEMENT OF FLAGELLAR MOTOR COMPLEX"/>
    <property type="match status" value="1"/>
</dbReference>
<gene>
    <name evidence="6" type="ORF">VSA01S_08940</name>
</gene>
<sequence>MKVRWLLLGLLLSNSAISETPDKVVSKKLIHNSIVASISFDFDSVKLSKNDINALKHVAYLIKKEPNIKIILTGHTDSIGDEKYNQELGLERAHSAVAFLEKEFGVSREKMVVRSRGEMDPIASNKTEQGRELNRRVDVYLPEFREGLYLDIITWSTNYAN</sequence>
<evidence type="ECO:0000256" key="2">
    <source>
        <dbReference type="ARBA" id="ARBA00023136"/>
    </source>
</evidence>
<dbReference type="OrthoDB" id="9792521at2"/>
<keyword evidence="7" id="KW-1185">Reference proteome</keyword>
<comment type="subcellular location">
    <subcellularLocation>
        <location evidence="1">Cell outer membrane</location>
    </subcellularLocation>
</comment>
<evidence type="ECO:0000313" key="7">
    <source>
        <dbReference type="Proteomes" id="UP000321922"/>
    </source>
</evidence>
<accession>A0A511QEB3</accession>
<dbReference type="PANTHER" id="PTHR30329:SF21">
    <property type="entry name" value="LIPOPROTEIN YIAD-RELATED"/>
    <property type="match status" value="1"/>
</dbReference>
<dbReference type="Pfam" id="PF00691">
    <property type="entry name" value="OmpA"/>
    <property type="match status" value="1"/>
</dbReference>
<evidence type="ECO:0000256" key="3">
    <source>
        <dbReference type="ARBA" id="ARBA00023237"/>
    </source>
</evidence>
<protein>
    <recommendedName>
        <fullName evidence="5">OmpA-like domain-containing protein</fullName>
    </recommendedName>
</protein>
<dbReference type="AlphaFoldDB" id="A0A511QEB3"/>
<dbReference type="GO" id="GO:0009279">
    <property type="term" value="C:cell outer membrane"/>
    <property type="evidence" value="ECO:0007669"/>
    <property type="project" value="UniProtKB-SubCell"/>
</dbReference>
<feature type="domain" description="OmpA-like" evidence="5">
    <location>
        <begin position="27"/>
        <end position="145"/>
    </location>
</feature>
<keyword evidence="2 4" id="KW-0472">Membrane</keyword>
<reference evidence="6 7" key="1">
    <citation type="submission" date="2019-07" db="EMBL/GenBank/DDBJ databases">
        <title>Whole genome shotgun sequence of Vibrio sagamiensis NBRC 104589.</title>
        <authorList>
            <person name="Hosoyama A."/>
            <person name="Uohara A."/>
            <person name="Ohji S."/>
            <person name="Ichikawa N."/>
        </authorList>
    </citation>
    <scope>NUCLEOTIDE SEQUENCE [LARGE SCALE GENOMIC DNA]</scope>
    <source>
        <strain evidence="6 7">NBRC 104589</strain>
    </source>
</reference>
<evidence type="ECO:0000259" key="5">
    <source>
        <dbReference type="PROSITE" id="PS51123"/>
    </source>
</evidence>
<evidence type="ECO:0000313" key="6">
    <source>
        <dbReference type="EMBL" id="GEM74782.1"/>
    </source>
</evidence>
<dbReference type="PROSITE" id="PS51123">
    <property type="entry name" value="OMPA_2"/>
    <property type="match status" value="1"/>
</dbReference>
<dbReference type="Proteomes" id="UP000321922">
    <property type="component" value="Unassembled WGS sequence"/>
</dbReference>
<dbReference type="SUPFAM" id="SSF103088">
    <property type="entry name" value="OmpA-like"/>
    <property type="match status" value="1"/>
</dbReference>
<dbReference type="RefSeq" id="WP_050567258.1">
    <property type="nucleotide sequence ID" value="NZ_BAOJ01000014.1"/>
</dbReference>
<name>A0A511QEB3_9VIBR</name>
<dbReference type="Gene3D" id="3.30.1330.60">
    <property type="entry name" value="OmpA-like domain"/>
    <property type="match status" value="1"/>
</dbReference>